<dbReference type="InterPro" id="IPR025665">
    <property type="entry name" value="Beta-barrel_OMP_2"/>
</dbReference>
<name>A0A7W5DQB3_9PORP</name>
<evidence type="ECO:0000313" key="3">
    <source>
        <dbReference type="Proteomes" id="UP000544222"/>
    </source>
</evidence>
<protein>
    <recommendedName>
        <fullName evidence="1">Outer membrane protein beta-barrel domain-containing protein</fullName>
    </recommendedName>
</protein>
<feature type="domain" description="Outer membrane protein beta-barrel" evidence="1">
    <location>
        <begin position="32"/>
        <end position="188"/>
    </location>
</feature>
<gene>
    <name evidence="2" type="ORF">FHX64_001209</name>
</gene>
<proteinExistence type="predicted"/>
<dbReference type="RefSeq" id="WP_183412860.1">
    <property type="nucleotide sequence ID" value="NZ_JACHYB010000001.1"/>
</dbReference>
<comment type="caution">
    <text evidence="2">The sequence shown here is derived from an EMBL/GenBank/DDBJ whole genome shotgun (WGS) entry which is preliminary data.</text>
</comment>
<accession>A0A7W5DQB3</accession>
<sequence>MRRRITHVLSVIIVCFVFGQGSLTAAPPFHPYFLLGGTYGATLSSVSFYPQITQSLLLGRTAGITGCFVSEPHFGLQFEVNYSQRGWKEQNGSSFYQRQLNYVEMPIMTHFFTNGRIGWFLNLGPKFGYLLSEKPTTNLTSLTNPEYTAAISSHFDYGICAGSGFELHTKPFNVVLEGRYSYGLSDIFPNRSTDYFESSGNQVISITLGLMFRL</sequence>
<dbReference type="Pfam" id="PF13568">
    <property type="entry name" value="OMP_b-brl_2"/>
    <property type="match status" value="1"/>
</dbReference>
<evidence type="ECO:0000313" key="2">
    <source>
        <dbReference type="EMBL" id="MBB3187046.1"/>
    </source>
</evidence>
<dbReference type="EMBL" id="JACHYB010000001">
    <property type="protein sequence ID" value="MBB3187046.1"/>
    <property type="molecule type" value="Genomic_DNA"/>
</dbReference>
<evidence type="ECO:0000259" key="1">
    <source>
        <dbReference type="Pfam" id="PF13568"/>
    </source>
</evidence>
<organism evidence="2 3">
    <name type="scientific">Microbacter margulisiae</name>
    <dbReference type="NCBI Taxonomy" id="1350067"/>
    <lineage>
        <taxon>Bacteria</taxon>
        <taxon>Pseudomonadati</taxon>
        <taxon>Bacteroidota</taxon>
        <taxon>Bacteroidia</taxon>
        <taxon>Bacteroidales</taxon>
        <taxon>Porphyromonadaceae</taxon>
        <taxon>Microbacter</taxon>
    </lineage>
</organism>
<dbReference type="AlphaFoldDB" id="A0A7W5DQB3"/>
<reference evidence="2 3" key="1">
    <citation type="submission" date="2020-08" db="EMBL/GenBank/DDBJ databases">
        <title>Genomic Encyclopedia of Type Strains, Phase IV (KMG-IV): sequencing the most valuable type-strain genomes for metagenomic binning, comparative biology and taxonomic classification.</title>
        <authorList>
            <person name="Goeker M."/>
        </authorList>
    </citation>
    <scope>NUCLEOTIDE SEQUENCE [LARGE SCALE GENOMIC DNA]</scope>
    <source>
        <strain evidence="2 3">DSM 27471</strain>
    </source>
</reference>
<keyword evidence="3" id="KW-1185">Reference proteome</keyword>
<dbReference type="Proteomes" id="UP000544222">
    <property type="component" value="Unassembled WGS sequence"/>
</dbReference>